<evidence type="ECO:0000256" key="1">
    <source>
        <dbReference type="SAM" id="MobiDB-lite"/>
    </source>
</evidence>
<protein>
    <recommendedName>
        <fullName evidence="4">No apical meristem-associated C-terminal domain-containing protein</fullName>
    </recommendedName>
</protein>
<evidence type="ECO:0008006" key="4">
    <source>
        <dbReference type="Google" id="ProtNLM"/>
    </source>
</evidence>
<name>A0A9P6ACW8_9AGAM</name>
<feature type="compositionally biased region" description="Basic residues" evidence="1">
    <location>
        <begin position="1"/>
        <end position="10"/>
    </location>
</feature>
<evidence type="ECO:0000313" key="2">
    <source>
        <dbReference type="EMBL" id="KAF9503366.1"/>
    </source>
</evidence>
<accession>A0A9P6ACW8</accession>
<keyword evidence="3" id="KW-1185">Reference proteome</keyword>
<organism evidence="2 3">
    <name type="scientific">Hydnum rufescens UP504</name>
    <dbReference type="NCBI Taxonomy" id="1448309"/>
    <lineage>
        <taxon>Eukaryota</taxon>
        <taxon>Fungi</taxon>
        <taxon>Dikarya</taxon>
        <taxon>Basidiomycota</taxon>
        <taxon>Agaricomycotina</taxon>
        <taxon>Agaricomycetes</taxon>
        <taxon>Cantharellales</taxon>
        <taxon>Hydnaceae</taxon>
        <taxon>Hydnum</taxon>
    </lineage>
</organism>
<sequence>MAGNASKRKASTIPVEEDGASSNSEDAPKPRPKCAKKKWVAKGVLHQELAAYIFEEDPEQKEKYAMKPKEFENTTTKEEDPSLRNEYKDLKSTLNSTGHGIKPSDVQDGTPLDNAIVEIKKTFPWWDDFHSFWMDLLNYNPIGVTNSSTVTAEEHSDAFRGLLAGNQDTGLKVDSGGLIIDGKEHEVEPENKELDHPASPTWSSTQIQQHDTATAYSHSVSSPSPAFTHESTSSAVRSITPNPASLNKSKKSSTSCCTLMPLECFEKSQASDQELFKMKQESEASMKLAKLEAKERLWMEELKAQECRDIRQLEFQHELQVHEDNRRCEDREYEAAHLQAILGHSTQVGSAFHPPLPFESGSQQWSSGHEIILPSVDAIVSPQVKPDLKVHYPQQHPQYQAIFDIKYYVMQHKACLYPFQSQKMVMYSRDLLTEATK</sequence>
<feature type="compositionally biased region" description="Polar residues" evidence="1">
    <location>
        <begin position="200"/>
        <end position="247"/>
    </location>
</feature>
<reference evidence="2" key="1">
    <citation type="journal article" date="2020" name="Nat. Commun.">
        <title>Large-scale genome sequencing of mycorrhizal fungi provides insights into the early evolution of symbiotic traits.</title>
        <authorList>
            <person name="Miyauchi S."/>
            <person name="Kiss E."/>
            <person name="Kuo A."/>
            <person name="Drula E."/>
            <person name="Kohler A."/>
            <person name="Sanchez-Garcia M."/>
            <person name="Morin E."/>
            <person name="Andreopoulos B."/>
            <person name="Barry K.W."/>
            <person name="Bonito G."/>
            <person name="Buee M."/>
            <person name="Carver A."/>
            <person name="Chen C."/>
            <person name="Cichocki N."/>
            <person name="Clum A."/>
            <person name="Culley D."/>
            <person name="Crous P.W."/>
            <person name="Fauchery L."/>
            <person name="Girlanda M."/>
            <person name="Hayes R.D."/>
            <person name="Keri Z."/>
            <person name="LaButti K."/>
            <person name="Lipzen A."/>
            <person name="Lombard V."/>
            <person name="Magnuson J."/>
            <person name="Maillard F."/>
            <person name="Murat C."/>
            <person name="Nolan M."/>
            <person name="Ohm R.A."/>
            <person name="Pangilinan J."/>
            <person name="Pereira M.F."/>
            <person name="Perotto S."/>
            <person name="Peter M."/>
            <person name="Pfister S."/>
            <person name="Riley R."/>
            <person name="Sitrit Y."/>
            <person name="Stielow J.B."/>
            <person name="Szollosi G."/>
            <person name="Zifcakova L."/>
            <person name="Stursova M."/>
            <person name="Spatafora J.W."/>
            <person name="Tedersoo L."/>
            <person name="Vaario L.M."/>
            <person name="Yamada A."/>
            <person name="Yan M."/>
            <person name="Wang P."/>
            <person name="Xu J."/>
            <person name="Bruns T."/>
            <person name="Baldrian P."/>
            <person name="Vilgalys R."/>
            <person name="Dunand C."/>
            <person name="Henrissat B."/>
            <person name="Grigoriev I.V."/>
            <person name="Hibbett D."/>
            <person name="Nagy L.G."/>
            <person name="Martin F.M."/>
        </authorList>
    </citation>
    <scope>NUCLEOTIDE SEQUENCE</scope>
    <source>
        <strain evidence="2">UP504</strain>
    </source>
</reference>
<dbReference type="EMBL" id="MU129373">
    <property type="protein sequence ID" value="KAF9503366.1"/>
    <property type="molecule type" value="Genomic_DNA"/>
</dbReference>
<feature type="region of interest" description="Disordered" evidence="1">
    <location>
        <begin position="1"/>
        <end position="36"/>
    </location>
</feature>
<proteinExistence type="predicted"/>
<evidence type="ECO:0000313" key="3">
    <source>
        <dbReference type="Proteomes" id="UP000886523"/>
    </source>
</evidence>
<dbReference type="OrthoDB" id="3269075at2759"/>
<comment type="caution">
    <text evidence="2">The sequence shown here is derived from an EMBL/GenBank/DDBJ whole genome shotgun (WGS) entry which is preliminary data.</text>
</comment>
<dbReference type="Proteomes" id="UP000886523">
    <property type="component" value="Unassembled WGS sequence"/>
</dbReference>
<dbReference type="AlphaFoldDB" id="A0A9P6ACW8"/>
<feature type="region of interest" description="Disordered" evidence="1">
    <location>
        <begin position="188"/>
        <end position="252"/>
    </location>
</feature>
<gene>
    <name evidence="2" type="ORF">BS47DRAFT_1369582</name>
</gene>